<evidence type="ECO:0000313" key="2">
    <source>
        <dbReference type="EMBL" id="GLX76887.1"/>
    </source>
</evidence>
<dbReference type="GO" id="GO:0004180">
    <property type="term" value="F:carboxypeptidase activity"/>
    <property type="evidence" value="ECO:0007669"/>
    <property type="project" value="UniProtKB-KW"/>
</dbReference>
<dbReference type="CDD" id="cd14847">
    <property type="entry name" value="DD-carboxypeptidase_like"/>
    <property type="match status" value="1"/>
</dbReference>
<dbReference type="Pfam" id="PF02557">
    <property type="entry name" value="VanY"/>
    <property type="match status" value="1"/>
</dbReference>
<comment type="caution">
    <text evidence="2">The sequence shown here is derived from an EMBL/GenBank/DDBJ whole genome shotgun (WGS) entry which is preliminary data.</text>
</comment>
<organism evidence="2 3">
    <name type="scientific">Thalassotalea insulae</name>
    <dbReference type="NCBI Taxonomy" id="2056778"/>
    <lineage>
        <taxon>Bacteria</taxon>
        <taxon>Pseudomonadati</taxon>
        <taxon>Pseudomonadota</taxon>
        <taxon>Gammaproteobacteria</taxon>
        <taxon>Alteromonadales</taxon>
        <taxon>Colwelliaceae</taxon>
        <taxon>Thalassotalea</taxon>
    </lineage>
</organism>
<name>A0ABQ6GLT1_9GAMM</name>
<accession>A0ABQ6GLT1</accession>
<dbReference type="SUPFAM" id="SSF55166">
    <property type="entry name" value="Hedgehog/DD-peptidase"/>
    <property type="match status" value="1"/>
</dbReference>
<evidence type="ECO:0000313" key="3">
    <source>
        <dbReference type="Proteomes" id="UP001157186"/>
    </source>
</evidence>
<dbReference type="InterPro" id="IPR003709">
    <property type="entry name" value="VanY-like_core_dom"/>
</dbReference>
<keyword evidence="2" id="KW-0645">Protease</keyword>
<feature type="domain" description="D-alanyl-D-alanine carboxypeptidase-like core" evidence="1">
    <location>
        <begin position="22"/>
        <end position="176"/>
    </location>
</feature>
<keyword evidence="2" id="KW-0378">Hydrolase</keyword>
<dbReference type="InterPro" id="IPR009045">
    <property type="entry name" value="Zn_M74/Hedgehog-like"/>
</dbReference>
<reference evidence="2 3" key="1">
    <citation type="submission" date="2023-03" db="EMBL/GenBank/DDBJ databases">
        <title>Draft genome sequence of Thalassotalea insulae KCTC 62186T.</title>
        <authorList>
            <person name="Sawabe T."/>
        </authorList>
    </citation>
    <scope>NUCLEOTIDE SEQUENCE [LARGE SCALE GENOMIC DNA]</scope>
    <source>
        <strain evidence="2 3">KCTC 62186</strain>
    </source>
</reference>
<dbReference type="PANTHER" id="PTHR34385">
    <property type="entry name" value="D-ALANYL-D-ALANINE CARBOXYPEPTIDASE"/>
    <property type="match status" value="1"/>
</dbReference>
<protein>
    <submittedName>
        <fullName evidence="2">Carboxypeptidase</fullName>
    </submittedName>
</protein>
<dbReference type="Gene3D" id="3.30.1380.10">
    <property type="match status" value="1"/>
</dbReference>
<keyword evidence="3" id="KW-1185">Reference proteome</keyword>
<dbReference type="PANTHER" id="PTHR34385:SF1">
    <property type="entry name" value="PEPTIDOGLYCAN L-ALANYL-D-GLUTAMATE ENDOPEPTIDASE CWLK"/>
    <property type="match status" value="1"/>
</dbReference>
<dbReference type="RefSeq" id="WP_284242676.1">
    <property type="nucleotide sequence ID" value="NZ_BSST01000001.1"/>
</dbReference>
<sequence>MSNSILYGQSEQHLSWLSDKLAIHQAVVTPWQQLCQQAKRDGIELEIASGFRSFERQLSIWNGKFNGELTVKDINNQVVNIEQLPDSERINEILTFSALPGTSRHHWGTDIDIYSPSLLTNGKTLQLEPWEYQAGGPFATLSDWLQQHAADYGFYFPYDKYRGGVAPEPWHLSYFPLAQQFQQQFNSKDLTHYLQSNDIMGKDVIIKQLDTILTQYVFNIGQIPNE</sequence>
<dbReference type="InterPro" id="IPR052179">
    <property type="entry name" value="DD-CPase-like"/>
</dbReference>
<dbReference type="EMBL" id="BSST01000001">
    <property type="protein sequence ID" value="GLX76887.1"/>
    <property type="molecule type" value="Genomic_DNA"/>
</dbReference>
<keyword evidence="2" id="KW-0121">Carboxypeptidase</keyword>
<gene>
    <name evidence="2" type="ORF">tinsulaeT_02270</name>
</gene>
<dbReference type="Proteomes" id="UP001157186">
    <property type="component" value="Unassembled WGS sequence"/>
</dbReference>
<proteinExistence type="predicted"/>
<evidence type="ECO:0000259" key="1">
    <source>
        <dbReference type="Pfam" id="PF02557"/>
    </source>
</evidence>